<dbReference type="Proteomes" id="UP000800200">
    <property type="component" value="Unassembled WGS sequence"/>
</dbReference>
<name>A0A6A6DJP8_9PEZI</name>
<sequence>MDPLSFSASLITILTLATKLGSKIIHIVEDTKDAPSELTEIRDEIISLMWVIERLDALSKEEQRANPMKPILWSGALDEEGTRTTDIEIALKSCTKVMKEMSRRLDTVEGYLTGGVFDKMKYPFFISSERSNLRDLRSRLAHSKTAILMSLQLRTLGLVKAASSASIEHHGAIRELLKLVQNLKLQNEQNEGHPISQAIGPGTHIGNRLTGTIAILDPGGYDETGLGYGRREREFDLEVYSSLDVWMAKFRKDSA</sequence>
<accession>A0A6A6DJP8</accession>
<dbReference type="AlphaFoldDB" id="A0A6A6DJP8"/>
<dbReference type="Pfam" id="PF17111">
    <property type="entry name" value="PigL_N"/>
    <property type="match status" value="1"/>
</dbReference>
<proteinExistence type="predicted"/>
<organism evidence="2 3">
    <name type="scientific">Zopfia rhizophila CBS 207.26</name>
    <dbReference type="NCBI Taxonomy" id="1314779"/>
    <lineage>
        <taxon>Eukaryota</taxon>
        <taxon>Fungi</taxon>
        <taxon>Dikarya</taxon>
        <taxon>Ascomycota</taxon>
        <taxon>Pezizomycotina</taxon>
        <taxon>Dothideomycetes</taxon>
        <taxon>Dothideomycetes incertae sedis</taxon>
        <taxon>Zopfiaceae</taxon>
        <taxon>Zopfia</taxon>
    </lineage>
</organism>
<reference evidence="2" key="1">
    <citation type="journal article" date="2020" name="Stud. Mycol.">
        <title>101 Dothideomycetes genomes: a test case for predicting lifestyles and emergence of pathogens.</title>
        <authorList>
            <person name="Haridas S."/>
            <person name="Albert R."/>
            <person name="Binder M."/>
            <person name="Bloem J."/>
            <person name="Labutti K."/>
            <person name="Salamov A."/>
            <person name="Andreopoulos B."/>
            <person name="Baker S."/>
            <person name="Barry K."/>
            <person name="Bills G."/>
            <person name="Bluhm B."/>
            <person name="Cannon C."/>
            <person name="Castanera R."/>
            <person name="Culley D."/>
            <person name="Daum C."/>
            <person name="Ezra D."/>
            <person name="Gonzalez J."/>
            <person name="Henrissat B."/>
            <person name="Kuo A."/>
            <person name="Liang C."/>
            <person name="Lipzen A."/>
            <person name="Lutzoni F."/>
            <person name="Magnuson J."/>
            <person name="Mondo S."/>
            <person name="Nolan M."/>
            <person name="Ohm R."/>
            <person name="Pangilinan J."/>
            <person name="Park H.-J."/>
            <person name="Ramirez L."/>
            <person name="Alfaro M."/>
            <person name="Sun H."/>
            <person name="Tritt A."/>
            <person name="Yoshinaga Y."/>
            <person name="Zwiers L.-H."/>
            <person name="Turgeon B."/>
            <person name="Goodwin S."/>
            <person name="Spatafora J."/>
            <person name="Crous P."/>
            <person name="Grigoriev I."/>
        </authorList>
    </citation>
    <scope>NUCLEOTIDE SEQUENCE</scope>
    <source>
        <strain evidence="2">CBS 207.26</strain>
    </source>
</reference>
<dbReference type="EMBL" id="ML994663">
    <property type="protein sequence ID" value="KAF2179711.1"/>
    <property type="molecule type" value="Genomic_DNA"/>
</dbReference>
<evidence type="ECO:0000259" key="1">
    <source>
        <dbReference type="Pfam" id="PF17111"/>
    </source>
</evidence>
<dbReference type="InterPro" id="IPR031348">
    <property type="entry name" value="PigL_N"/>
</dbReference>
<gene>
    <name evidence="2" type="ORF">K469DRAFT_753798</name>
</gene>
<keyword evidence="3" id="KW-1185">Reference proteome</keyword>
<protein>
    <recommendedName>
        <fullName evidence="1">Azaphilone pigments biosynthesis cluster protein L N-terminal domain-containing protein</fullName>
    </recommendedName>
</protein>
<evidence type="ECO:0000313" key="3">
    <source>
        <dbReference type="Proteomes" id="UP000800200"/>
    </source>
</evidence>
<feature type="domain" description="Azaphilone pigments biosynthesis cluster protein L N-terminal" evidence="1">
    <location>
        <begin position="1"/>
        <end position="174"/>
    </location>
</feature>
<evidence type="ECO:0000313" key="2">
    <source>
        <dbReference type="EMBL" id="KAF2179711.1"/>
    </source>
</evidence>
<dbReference type="OrthoDB" id="195446at2759"/>